<evidence type="ECO:0000259" key="7">
    <source>
        <dbReference type="PROSITE" id="PS50943"/>
    </source>
</evidence>
<comment type="subcellular location">
    <subcellularLocation>
        <location evidence="1">Membrane</location>
        <topology evidence="1">Multi-pass membrane protein</topology>
    </subcellularLocation>
</comment>
<comment type="caution">
    <text evidence="8">The sequence shown here is derived from an EMBL/GenBank/DDBJ whole genome shotgun (WGS) entry which is preliminary data.</text>
</comment>
<dbReference type="InterPro" id="IPR001387">
    <property type="entry name" value="Cro/C1-type_HTH"/>
</dbReference>
<dbReference type="InterPro" id="IPR019109">
    <property type="entry name" value="MamF_MmsF"/>
</dbReference>
<evidence type="ECO:0000256" key="2">
    <source>
        <dbReference type="ARBA" id="ARBA00022692"/>
    </source>
</evidence>
<keyword evidence="3 6" id="KW-1133">Transmembrane helix</keyword>
<feature type="domain" description="HTH cro/C1-type" evidence="7">
    <location>
        <begin position="35"/>
        <end position="89"/>
    </location>
</feature>
<organism evidence="8 9">
    <name type="scientific">Pontibacter rugosus</name>
    <dbReference type="NCBI Taxonomy" id="1745966"/>
    <lineage>
        <taxon>Bacteria</taxon>
        <taxon>Pseudomonadati</taxon>
        <taxon>Bacteroidota</taxon>
        <taxon>Cytophagia</taxon>
        <taxon>Cytophagales</taxon>
        <taxon>Hymenobacteraceae</taxon>
        <taxon>Pontibacter</taxon>
    </lineage>
</organism>
<evidence type="ECO:0000256" key="1">
    <source>
        <dbReference type="ARBA" id="ARBA00004141"/>
    </source>
</evidence>
<dbReference type="PANTHER" id="PTHR46558">
    <property type="entry name" value="TRACRIPTIONAL REGULATORY PROTEIN-RELATED-RELATED"/>
    <property type="match status" value="1"/>
</dbReference>
<reference evidence="9" key="1">
    <citation type="journal article" date="2019" name="Int. J. Syst. Evol. Microbiol.">
        <title>The Global Catalogue of Microorganisms (GCM) 10K type strain sequencing project: providing services to taxonomists for standard genome sequencing and annotation.</title>
        <authorList>
            <consortium name="The Broad Institute Genomics Platform"/>
            <consortium name="The Broad Institute Genome Sequencing Center for Infectious Disease"/>
            <person name="Wu L."/>
            <person name="Ma J."/>
        </authorList>
    </citation>
    <scope>NUCLEOTIDE SEQUENCE [LARGE SCALE GENOMIC DNA]</scope>
    <source>
        <strain evidence="9">JCM 31319</strain>
    </source>
</reference>
<accession>A0ABW3SUT5</accession>
<proteinExistence type="predicted"/>
<evidence type="ECO:0000256" key="6">
    <source>
        <dbReference type="SAM" id="Phobius"/>
    </source>
</evidence>
<dbReference type="Gene3D" id="1.10.260.40">
    <property type="entry name" value="lambda repressor-like DNA-binding domains"/>
    <property type="match status" value="1"/>
</dbReference>
<dbReference type="InterPro" id="IPR010982">
    <property type="entry name" value="Lambda_DNA-bd_dom_sf"/>
</dbReference>
<evidence type="ECO:0000256" key="4">
    <source>
        <dbReference type="ARBA" id="ARBA00023125"/>
    </source>
</evidence>
<evidence type="ECO:0000256" key="5">
    <source>
        <dbReference type="ARBA" id="ARBA00023136"/>
    </source>
</evidence>
<feature type="transmembrane region" description="Helical" evidence="6">
    <location>
        <begin position="127"/>
        <end position="145"/>
    </location>
</feature>
<name>A0ABW3SUT5_9BACT</name>
<keyword evidence="2 6" id="KW-0812">Transmembrane</keyword>
<keyword evidence="4" id="KW-0238">DNA-binding</keyword>
<evidence type="ECO:0000313" key="8">
    <source>
        <dbReference type="EMBL" id="MFD1188340.1"/>
    </source>
</evidence>
<feature type="transmembrane region" description="Helical" evidence="6">
    <location>
        <begin position="166"/>
        <end position="190"/>
    </location>
</feature>
<dbReference type="EMBL" id="JBHTLD010000254">
    <property type="protein sequence ID" value="MFD1188340.1"/>
    <property type="molecule type" value="Genomic_DNA"/>
</dbReference>
<protein>
    <submittedName>
        <fullName evidence="8">Helix-turn-helix domain-containing protein</fullName>
    </submittedName>
</protein>
<sequence length="235" mass="26364">MSYVDFALSPEMVSIAFVLYLHQFNENAVTLAEKIVIDRKSKGFSQEELAERAKVSLRTIQRIEKGESEPRGFTLQAIAGALGKSVDEFVVFATEQAVSAKTEATTTAAVTAQNDAATYLQLINLSALSYLVLPYLNLIIPIVLWRKKRHELDIDAVSKKIINFQLLWTVALHVSLLLMLLFQLLLAYYFQMEPGPGILIVFFIMYLLNAPVIMAASLKLKKGRTDIYPFGLNIF</sequence>
<dbReference type="Proteomes" id="UP001597094">
    <property type="component" value="Unassembled WGS sequence"/>
</dbReference>
<gene>
    <name evidence="8" type="ORF">ACFQ2O_19170</name>
</gene>
<dbReference type="PROSITE" id="PS50943">
    <property type="entry name" value="HTH_CROC1"/>
    <property type="match status" value="1"/>
</dbReference>
<dbReference type="PANTHER" id="PTHR46558:SF4">
    <property type="entry name" value="DNA-BIDING PHAGE PROTEIN"/>
    <property type="match status" value="1"/>
</dbReference>
<dbReference type="Pfam" id="PF09685">
    <property type="entry name" value="MamF_MmsF"/>
    <property type="match status" value="1"/>
</dbReference>
<dbReference type="CDD" id="cd00093">
    <property type="entry name" value="HTH_XRE"/>
    <property type="match status" value="1"/>
</dbReference>
<dbReference type="RefSeq" id="WP_377531788.1">
    <property type="nucleotide sequence ID" value="NZ_JBHTLD010000254.1"/>
</dbReference>
<dbReference type="Pfam" id="PF01381">
    <property type="entry name" value="HTH_3"/>
    <property type="match status" value="1"/>
</dbReference>
<evidence type="ECO:0000313" key="9">
    <source>
        <dbReference type="Proteomes" id="UP001597094"/>
    </source>
</evidence>
<evidence type="ECO:0000256" key="3">
    <source>
        <dbReference type="ARBA" id="ARBA00022989"/>
    </source>
</evidence>
<keyword evidence="5 6" id="KW-0472">Membrane</keyword>
<feature type="transmembrane region" description="Helical" evidence="6">
    <location>
        <begin position="196"/>
        <end position="218"/>
    </location>
</feature>
<keyword evidence="9" id="KW-1185">Reference proteome</keyword>
<dbReference type="SUPFAM" id="SSF47413">
    <property type="entry name" value="lambda repressor-like DNA-binding domains"/>
    <property type="match status" value="1"/>
</dbReference>
<dbReference type="SMART" id="SM00530">
    <property type="entry name" value="HTH_XRE"/>
    <property type="match status" value="1"/>
</dbReference>